<sequence>MTIAQEETRRIGDVPAARALRQNIAFLGLFTQPRSPSEIAASAGMAANLAHHHARKLEGLGLLLEVKREGGKVFYQLAAREFRVPSDLLPPEDAQGNGTADLRELSEGFLRAYGRSWARMHEGEEDVYGFGSGEGPVLLPPPPDSAGLEAHPTHLDSLTLRLSPERYQRLARALSALLAEAHAEGHSASGAHCTLAVLAFRDETKTDGNQLSRSTNSFLGAEF</sequence>
<reference evidence="1 2" key="1">
    <citation type="submission" date="2017-01" db="EMBL/GenBank/DDBJ databases">
        <title>Genome Analysis of Deinococcus marmoris KOPRI26562.</title>
        <authorList>
            <person name="Kim J.H."/>
            <person name="Oh H.-M."/>
        </authorList>
    </citation>
    <scope>NUCLEOTIDE SEQUENCE [LARGE SCALE GENOMIC DNA]</scope>
    <source>
        <strain evidence="1 2">KOPRI26562</strain>
    </source>
</reference>
<keyword evidence="2" id="KW-1185">Reference proteome</keyword>
<dbReference type="InterPro" id="IPR036390">
    <property type="entry name" value="WH_DNA-bd_sf"/>
</dbReference>
<name>A0A1U7NZI2_9DEIO</name>
<accession>A0A1U7NZI2</accession>
<evidence type="ECO:0000313" key="1">
    <source>
        <dbReference type="EMBL" id="OLV18331.1"/>
    </source>
</evidence>
<organism evidence="1 2">
    <name type="scientific">Deinococcus marmoris</name>
    <dbReference type="NCBI Taxonomy" id="249408"/>
    <lineage>
        <taxon>Bacteria</taxon>
        <taxon>Thermotogati</taxon>
        <taxon>Deinococcota</taxon>
        <taxon>Deinococci</taxon>
        <taxon>Deinococcales</taxon>
        <taxon>Deinococcaceae</taxon>
        <taxon>Deinococcus</taxon>
    </lineage>
</organism>
<dbReference type="AlphaFoldDB" id="A0A1U7NZI2"/>
<dbReference type="SUPFAM" id="SSF46785">
    <property type="entry name" value="Winged helix' DNA-binding domain"/>
    <property type="match status" value="1"/>
</dbReference>
<dbReference type="Proteomes" id="UP000186607">
    <property type="component" value="Unassembled WGS sequence"/>
</dbReference>
<evidence type="ECO:0008006" key="3">
    <source>
        <dbReference type="Google" id="ProtNLM"/>
    </source>
</evidence>
<proteinExistence type="predicted"/>
<dbReference type="RefSeq" id="WP_075832050.1">
    <property type="nucleotide sequence ID" value="NZ_MSTI01000068.1"/>
</dbReference>
<comment type="caution">
    <text evidence="1">The sequence shown here is derived from an EMBL/GenBank/DDBJ whole genome shotgun (WGS) entry which is preliminary data.</text>
</comment>
<dbReference type="InterPro" id="IPR036388">
    <property type="entry name" value="WH-like_DNA-bd_sf"/>
</dbReference>
<protein>
    <recommendedName>
        <fullName evidence="3">HTH arsR-type domain-containing protein</fullName>
    </recommendedName>
</protein>
<dbReference type="EMBL" id="MSTI01000068">
    <property type="protein sequence ID" value="OLV18331.1"/>
    <property type="molecule type" value="Genomic_DNA"/>
</dbReference>
<gene>
    <name evidence="1" type="ORF">BOO71_0006088</name>
</gene>
<dbReference type="OrthoDB" id="67194at2"/>
<evidence type="ECO:0000313" key="2">
    <source>
        <dbReference type="Proteomes" id="UP000186607"/>
    </source>
</evidence>
<dbReference type="Gene3D" id="1.10.10.10">
    <property type="entry name" value="Winged helix-like DNA-binding domain superfamily/Winged helix DNA-binding domain"/>
    <property type="match status" value="1"/>
</dbReference>